<protein>
    <submittedName>
        <fullName evidence="1">Uncharacterized protein</fullName>
    </submittedName>
</protein>
<sequence length="147" mass="16464">MSASTKLWCCSVDDETFNSGTFLTREEAIIYAVKEFEPEPGAVIHIARASHPDLSELFDVDDLTEGAASRAYEFGGEYADGFPELSVEEKKELERLILSYLKPIVPVNFYRVDESEAHTITFADLEMAAIQMDIELQQKKSANPHSV</sequence>
<proteinExistence type="predicted"/>
<accession>A0A5U9P0D3</accession>
<dbReference type="EMBL" id="AAGVCK010000027">
    <property type="protein sequence ID" value="EBS3167673.1"/>
    <property type="molecule type" value="Genomic_DNA"/>
</dbReference>
<organism evidence="1">
    <name type="scientific">Salmonella muenchen</name>
    <dbReference type="NCBI Taxonomy" id="596"/>
    <lineage>
        <taxon>Bacteria</taxon>
        <taxon>Pseudomonadati</taxon>
        <taxon>Pseudomonadota</taxon>
        <taxon>Gammaproteobacteria</taxon>
        <taxon>Enterobacterales</taxon>
        <taxon>Enterobacteriaceae</taxon>
        <taxon>Salmonella</taxon>
    </lineage>
</organism>
<evidence type="ECO:0000313" key="1">
    <source>
        <dbReference type="EMBL" id="EBS3167673.1"/>
    </source>
</evidence>
<name>A0A5U9P0D3_SALMU</name>
<reference evidence="1" key="1">
    <citation type="submission" date="2018-07" db="EMBL/GenBank/DDBJ databases">
        <authorList>
            <person name="Ashton P.M."/>
            <person name="Dallman T."/>
            <person name="Nair S."/>
            <person name="De Pinna E."/>
            <person name="Peters T."/>
            <person name="Grant K."/>
        </authorList>
    </citation>
    <scope>NUCLEOTIDE SEQUENCE</scope>
    <source>
        <strain evidence="1">488731</strain>
    </source>
</reference>
<gene>
    <name evidence="1" type="ORF">DSR33_23235</name>
</gene>
<comment type="caution">
    <text evidence="1">The sequence shown here is derived from an EMBL/GenBank/DDBJ whole genome shotgun (WGS) entry which is preliminary data.</text>
</comment>
<dbReference type="AlphaFoldDB" id="A0A5U9P0D3"/>